<reference evidence="4" key="2">
    <citation type="submission" date="2020-12" db="EMBL/GenBank/DDBJ databases">
        <title>New Spironucleus salmonicida genome in near-complete chromosomes.</title>
        <authorList>
            <person name="Xu F."/>
            <person name="Kurt Z."/>
            <person name="Jimenez-Gonzalez A."/>
            <person name="Astvaldsson A."/>
            <person name="Andersson J.O."/>
            <person name="Svard S.G."/>
        </authorList>
    </citation>
    <scope>NUCLEOTIDE SEQUENCE</scope>
    <source>
        <strain evidence="4">ATCC 50377</strain>
    </source>
</reference>
<dbReference type="PANTHER" id="PTHR10292">
    <property type="entry name" value="CLATHRIN HEAVY CHAIN RELATED"/>
    <property type="match status" value="1"/>
</dbReference>
<keyword evidence="1" id="KW-0968">Cytoplasmic vesicle</keyword>
<dbReference type="GO" id="GO:0071439">
    <property type="term" value="C:clathrin complex"/>
    <property type="evidence" value="ECO:0007669"/>
    <property type="project" value="InterPro"/>
</dbReference>
<dbReference type="GO" id="GO:0030130">
    <property type="term" value="C:clathrin coat of trans-Golgi network vesicle"/>
    <property type="evidence" value="ECO:0007669"/>
    <property type="project" value="InterPro"/>
</dbReference>
<organism evidence="3">
    <name type="scientific">Spironucleus salmonicida</name>
    <dbReference type="NCBI Taxonomy" id="348837"/>
    <lineage>
        <taxon>Eukaryota</taxon>
        <taxon>Metamonada</taxon>
        <taxon>Diplomonadida</taxon>
        <taxon>Hexamitidae</taxon>
        <taxon>Hexamitinae</taxon>
        <taxon>Spironucleus</taxon>
    </lineage>
</organism>
<dbReference type="SUPFAM" id="SSF48371">
    <property type="entry name" value="ARM repeat"/>
    <property type="match status" value="4"/>
</dbReference>
<dbReference type="Pfam" id="PF13838">
    <property type="entry name" value="Clathrin_H_link"/>
    <property type="match status" value="1"/>
</dbReference>
<dbReference type="OrthoDB" id="2113814at2759"/>
<dbReference type="GO" id="GO:0006886">
    <property type="term" value="P:intracellular protein transport"/>
    <property type="evidence" value="ECO:0007669"/>
    <property type="project" value="UniProtKB-UniRule"/>
</dbReference>
<dbReference type="InterPro" id="IPR016024">
    <property type="entry name" value="ARM-type_fold"/>
</dbReference>
<dbReference type="Pfam" id="PF00637">
    <property type="entry name" value="Clathrin"/>
    <property type="match status" value="3"/>
</dbReference>
<dbReference type="GO" id="GO:0032051">
    <property type="term" value="F:clathrin light chain binding"/>
    <property type="evidence" value="ECO:0007669"/>
    <property type="project" value="InterPro"/>
</dbReference>
<keyword evidence="1" id="KW-0168">Coated pit</keyword>
<dbReference type="GO" id="GO:0006898">
    <property type="term" value="P:receptor-mediated endocytosis"/>
    <property type="evidence" value="ECO:0007669"/>
    <property type="project" value="TreeGrafter"/>
</dbReference>
<dbReference type="PIRSF" id="PIRSF002290">
    <property type="entry name" value="Clathrin_H_chain"/>
    <property type="match status" value="1"/>
</dbReference>
<protein>
    <recommendedName>
        <fullName evidence="1">Clathrin heavy chain</fullName>
    </recommendedName>
</protein>
<dbReference type="GO" id="GO:0030132">
    <property type="term" value="C:clathrin coat of coated pit"/>
    <property type="evidence" value="ECO:0007669"/>
    <property type="project" value="InterPro"/>
</dbReference>
<evidence type="ECO:0000313" key="3">
    <source>
        <dbReference type="EMBL" id="EST45876.1"/>
    </source>
</evidence>
<keyword evidence="1" id="KW-0472">Membrane</keyword>
<dbReference type="EMBL" id="KI546087">
    <property type="protein sequence ID" value="EST45876.1"/>
    <property type="molecule type" value="Genomic_DNA"/>
</dbReference>
<proteinExistence type="inferred from homology"/>
<evidence type="ECO:0000313" key="4">
    <source>
        <dbReference type="EMBL" id="KAH0577255.1"/>
    </source>
</evidence>
<reference evidence="3 4" key="1">
    <citation type="journal article" date="2014" name="PLoS Genet.">
        <title>The Genome of Spironucleus salmonicida Highlights a Fish Pathogen Adapted to Fluctuating Environments.</title>
        <authorList>
            <person name="Xu F."/>
            <person name="Jerlstrom-Hultqvist J."/>
            <person name="Einarsson E."/>
            <person name="Astvaldsson A."/>
            <person name="Svard S.G."/>
            <person name="Andersson J.O."/>
        </authorList>
    </citation>
    <scope>NUCLEOTIDE SEQUENCE</scope>
    <source>
        <strain evidence="4">ATCC 50377</strain>
    </source>
</reference>
<dbReference type="PROSITE" id="PS50236">
    <property type="entry name" value="CHCR"/>
    <property type="match status" value="2"/>
</dbReference>
<dbReference type="Gene3D" id="1.25.40.730">
    <property type="match status" value="1"/>
</dbReference>
<dbReference type="VEuPathDB" id="GiardiaDB:SS50377_20606"/>
<evidence type="ECO:0000256" key="2">
    <source>
        <dbReference type="PROSITE-ProRule" id="PRU01006"/>
    </source>
</evidence>
<dbReference type="InterPro" id="IPR055358">
    <property type="entry name" value="CHCR"/>
</dbReference>
<evidence type="ECO:0000313" key="5">
    <source>
        <dbReference type="Proteomes" id="UP000018208"/>
    </source>
</evidence>
<dbReference type="Gene3D" id="1.25.40.10">
    <property type="entry name" value="Tetratricopeptide repeat domain"/>
    <property type="match status" value="1"/>
</dbReference>
<dbReference type="PANTHER" id="PTHR10292:SF1">
    <property type="entry name" value="CLATHRIN HEAVY CHAIN"/>
    <property type="match status" value="1"/>
</dbReference>
<dbReference type="GO" id="GO:0005198">
    <property type="term" value="F:structural molecule activity"/>
    <property type="evidence" value="ECO:0007669"/>
    <property type="project" value="InterPro"/>
</dbReference>
<dbReference type="InterPro" id="IPR016025">
    <property type="entry name" value="Clathrin_H-chain_N"/>
</dbReference>
<dbReference type="EMBL" id="AUWU02000001">
    <property type="protein sequence ID" value="KAH0577255.1"/>
    <property type="molecule type" value="Genomic_DNA"/>
</dbReference>
<dbReference type="InterPro" id="IPR016341">
    <property type="entry name" value="Clathrin_heavy_chain"/>
</dbReference>
<comment type="subcellular location">
    <subcellularLocation>
        <location evidence="1">Cytoplasmic vesicle membrane</location>
        <topology evidence="1">Peripheral membrane protein</topology>
        <orientation evidence="1">Cytoplasmic side</orientation>
    </subcellularLocation>
    <subcellularLocation>
        <location evidence="1">Membrane</location>
        <location evidence="1">Coated pit</location>
        <topology evidence="1">Peripheral membrane protein</topology>
        <orientation evidence="1">Cytoplasmic side</orientation>
    </subcellularLocation>
</comment>
<gene>
    <name evidence="3" type="ORF">SS50377_14164</name>
    <name evidence="4" type="ORF">SS50377_20606</name>
</gene>
<comment type="function">
    <text evidence="1">Clathrin is the major protein of the polyhedral coat of coated pits and vesicles.</text>
</comment>
<accession>V6LQ88</accession>
<name>V6LQ88_9EUKA</name>
<sequence length="1865" mass="210868">MSNPIQLNTILNTQERLVPDQTLKSSFFSIASELGFCVKDDTSGSPTLRVVFTQDQSQDLQIPMKADQAILNPADPSICVLRTNQLIQAMSLSTKTPLGRYVFPAPVQIDFWQWIDEKRLAIVQSDGVYIWSYETPDTYQSVLYRDAQLIQGLEYSKITNFQMEGDWAILQCVGVNPTTQQIAGNLQLHSFSKQVSKVIPAHSSTLLTYQEDKQHPSCTLLAFALKSASAPAIDINVMECGPQKDAAGNPLSGFQRQTFQIAINPAIAPNEFPMHMRSNSKLGFIFTITKTGILYIHDAISAILISQQQISHKPTFSVSDAQHCDIVLASADGKIQTLLIDEASIVDFVMTRLNKQSQAVKLSMRANLAGADKLFMSQFESFFSQKEWKKAADVVKNAPGNCLRTQEILKRFADAAVNMGEKPPVLVYLGELIAGEGVLVNVSETMELVKSLAANGKIAAVEQLFAAGKLFACEALGDTLMQNGMDKLAFKVYNGAKCHEKCILYLITQNQLDSIVRYVERFPEYQPDYSVIINKGLQLGAGLTADGVERLRNFANTVIGKIEAENSAQIIEIAESFKTFGYIKEASYLLLEVIKKLQFSDQSGPFQTSVIAFNLEADPVFAEALLAKNKLNWFDRSVIYAQCETAQLYQRAFEYAPDDSECVRIASFYAQEAGRAIFAPEFFAQYCLSCGKFVEETQETIDALFEFIQNLLMVQIGDLRIYAPHVAQAFSVLPIIAASPELSVAAIQVFESFDLSGSEALFSFLKNIFPSSVEPAIHTLYLKCAVQGNKEQDILLVARESTVIEGQEAFDVLTQTSTKSEPTVITALLTICMRFNLSKVLASFLCEICVKNPKNMHYFISNSTAILEQFLTAFAPEQCDQILEALFENGVMSSQEVNVLDGIFTVDFLSRVIASQQVRERCNIDKVVTVCMKNQKTIRIVREMLEQRLIAGAIDQQTHTAFAKILMETRDQAIEKFLVEDPYYDHCNVVEYCLSNDRRRRDSFIQNMTLKCAVVGAFSPINPIEIRNTKALSLIVETGLGCSLYREMAVLLLKRGSLKLWELSVMDKFTPIYSEFFYLNNQRSLEQHREYLIQAVQQNTSVAVEKLDDNVIAAAIGPLVRIQDKDPKVSKCIMVLLERVILTPGSVHGKNTALHNLLIIAAVKARELSSVQKYVKMTELVYDPDVIAKVCVQVATENNMPEFYEYAFEVFRRYDRLPEAVDILIHYMGLKRAEEFSEQVNQSAVFAVLGAAQLKIAVECMGQNSPIEACSLITRGCKSLTRSKDMLCYKQVIQTVFKFNKDFAKNYETENVSNFNNSIEYLRTTRTVMFLNGAFADQVEVDTALMYCYVRHDKFDELEQFLSMTDSVGQGVVPNKGDIIRIGERAFSEKRYYAAKLLFSKMQVWNRLACTFLKLEDWSNAVDSARRADNIDCWRTVNAACILANQVQYAKTAGMYLITIPDELPRCIRFYENNGFIKELIDLLEAGIEHPQAKAFTNKEQNLFTACGVLIAKYLWYVDSAGSQRLMRFLRAHFERISIPLVISTAKQEHLWKEVVYLYILSKEVDKAIEESLNHPSYFEHKQFLQICGQCTQIDLLTQSTGFYMRYYPQHLAEFLKISKQGYYHNEDLIDAKQRDNLSVDPLHVLRLARENEIIFLITEYLELCVEDNINETNNSLVQYYIDTRNAKKLQPLLARCTAFDALRTLDDLTNSPISQLKRVAATLYSTLKRYDEGIRFAVQNSFYDEAATVAHASEDPKRVEILLRLICASDFKDKSQREEIFATAVSRCDTLAPVDVVMELGWRCGMSDYAMPYMISKMAMMTSIITDLQKKNKEEEVEKILAPEKEEYQEFQEEEEQWAPADNW</sequence>
<comment type="similarity">
    <text evidence="1">Belongs to the clathrin heavy chain family.</text>
</comment>
<dbReference type="InterPro" id="IPR000547">
    <property type="entry name" value="Clathrin_H-chain/VPS_repeat"/>
</dbReference>
<dbReference type="SUPFAM" id="SSF50989">
    <property type="entry name" value="Clathrin heavy-chain terminal domain"/>
    <property type="match status" value="1"/>
</dbReference>
<dbReference type="Gene3D" id="2.130.10.110">
    <property type="entry name" value="Clathrin heavy-chain terminal domain"/>
    <property type="match status" value="1"/>
</dbReference>
<keyword evidence="5" id="KW-1185">Reference proteome</keyword>
<feature type="repeat" description="CHCR" evidence="2">
    <location>
        <begin position="1455"/>
        <end position="1613"/>
    </location>
</feature>
<feature type="repeat" description="CHCR" evidence="2">
    <location>
        <begin position="1280"/>
        <end position="1450"/>
    </location>
</feature>
<dbReference type="InterPro" id="IPR011990">
    <property type="entry name" value="TPR-like_helical_dom_sf"/>
</dbReference>
<evidence type="ECO:0000256" key="1">
    <source>
        <dbReference type="PIRNR" id="PIRNR002290"/>
    </source>
</evidence>
<dbReference type="Proteomes" id="UP000018208">
    <property type="component" value="Unassembled WGS sequence"/>
</dbReference>